<comment type="caution">
    <text evidence="2">The sequence shown here is derived from an EMBL/GenBank/DDBJ whole genome shotgun (WGS) entry which is preliminary data.</text>
</comment>
<keyword evidence="3" id="KW-1185">Reference proteome</keyword>
<dbReference type="AlphaFoldDB" id="A0AAD7DNQ3"/>
<reference evidence="2" key="1">
    <citation type="submission" date="2023-03" db="EMBL/GenBank/DDBJ databases">
        <title>Massive genome expansion in bonnet fungi (Mycena s.s.) driven by repeated elements and novel gene families across ecological guilds.</title>
        <authorList>
            <consortium name="Lawrence Berkeley National Laboratory"/>
            <person name="Harder C.B."/>
            <person name="Miyauchi S."/>
            <person name="Viragh M."/>
            <person name="Kuo A."/>
            <person name="Thoen E."/>
            <person name="Andreopoulos B."/>
            <person name="Lu D."/>
            <person name="Skrede I."/>
            <person name="Drula E."/>
            <person name="Henrissat B."/>
            <person name="Morin E."/>
            <person name="Kohler A."/>
            <person name="Barry K."/>
            <person name="LaButti K."/>
            <person name="Morin E."/>
            <person name="Salamov A."/>
            <person name="Lipzen A."/>
            <person name="Mereny Z."/>
            <person name="Hegedus B."/>
            <person name="Baldrian P."/>
            <person name="Stursova M."/>
            <person name="Weitz H."/>
            <person name="Taylor A."/>
            <person name="Grigoriev I.V."/>
            <person name="Nagy L.G."/>
            <person name="Martin F."/>
            <person name="Kauserud H."/>
        </authorList>
    </citation>
    <scope>NUCLEOTIDE SEQUENCE</scope>
    <source>
        <strain evidence="2">CBHHK182m</strain>
    </source>
</reference>
<evidence type="ECO:0000256" key="1">
    <source>
        <dbReference type="SAM" id="MobiDB-lite"/>
    </source>
</evidence>
<gene>
    <name evidence="2" type="ORF">B0H16DRAFT_1485278</name>
</gene>
<name>A0AAD7DNQ3_9AGAR</name>
<evidence type="ECO:0000313" key="3">
    <source>
        <dbReference type="Proteomes" id="UP001215598"/>
    </source>
</evidence>
<dbReference type="EMBL" id="JARKIB010000653">
    <property type="protein sequence ID" value="KAJ7695562.1"/>
    <property type="molecule type" value="Genomic_DNA"/>
</dbReference>
<dbReference type="Proteomes" id="UP001215598">
    <property type="component" value="Unassembled WGS sequence"/>
</dbReference>
<proteinExistence type="predicted"/>
<feature type="region of interest" description="Disordered" evidence="1">
    <location>
        <begin position="1"/>
        <end position="27"/>
    </location>
</feature>
<feature type="region of interest" description="Disordered" evidence="1">
    <location>
        <begin position="101"/>
        <end position="156"/>
    </location>
</feature>
<accession>A0AAD7DNQ3</accession>
<feature type="compositionally biased region" description="Pro residues" evidence="1">
    <location>
        <begin position="1"/>
        <end position="12"/>
    </location>
</feature>
<sequence>MIDPKLLPPPPNTGGGGIREGHVPSTTPSAVTVGLGENEGACYFEHNHWIRLRYTWRRRGEKQKRKWIMKPRSMIGARSLSDYSYGVVDCGPWNSVGRNRHKMCPFKSKNKTSSRGEWRARKEGERMKNQASIDVRPTPSSSEHSGTRLPPTGTSKNVSLAAYRVRPLSVRVETDARDWGEARRMRIWCLERRLSGAPISLSCTSKRRTPSAIRVYGRERSDPRRPPVPPL</sequence>
<feature type="compositionally biased region" description="Basic residues" evidence="1">
    <location>
        <begin position="101"/>
        <end position="112"/>
    </location>
</feature>
<organism evidence="2 3">
    <name type="scientific">Mycena metata</name>
    <dbReference type="NCBI Taxonomy" id="1033252"/>
    <lineage>
        <taxon>Eukaryota</taxon>
        <taxon>Fungi</taxon>
        <taxon>Dikarya</taxon>
        <taxon>Basidiomycota</taxon>
        <taxon>Agaricomycotina</taxon>
        <taxon>Agaricomycetes</taxon>
        <taxon>Agaricomycetidae</taxon>
        <taxon>Agaricales</taxon>
        <taxon>Marasmiineae</taxon>
        <taxon>Mycenaceae</taxon>
        <taxon>Mycena</taxon>
    </lineage>
</organism>
<feature type="compositionally biased region" description="Basic and acidic residues" evidence="1">
    <location>
        <begin position="114"/>
        <end position="128"/>
    </location>
</feature>
<protein>
    <submittedName>
        <fullName evidence="2">Uncharacterized protein</fullName>
    </submittedName>
</protein>
<evidence type="ECO:0000313" key="2">
    <source>
        <dbReference type="EMBL" id="KAJ7695562.1"/>
    </source>
</evidence>